<proteinExistence type="predicted"/>
<evidence type="ECO:0000256" key="2">
    <source>
        <dbReference type="ARBA" id="ARBA00022679"/>
    </source>
</evidence>
<keyword evidence="5" id="KW-0067">ATP-binding</keyword>
<dbReference type="GO" id="GO:0005886">
    <property type="term" value="C:plasma membrane"/>
    <property type="evidence" value="ECO:0007669"/>
    <property type="project" value="TreeGrafter"/>
</dbReference>
<name>A0AAV1E4R7_OLDCO</name>
<keyword evidence="2" id="KW-0808">Transferase</keyword>
<dbReference type="FunFam" id="3.30.200.20:FF:000039">
    <property type="entry name" value="receptor-like protein kinase FERONIA"/>
    <property type="match status" value="1"/>
</dbReference>
<evidence type="ECO:0000256" key="1">
    <source>
        <dbReference type="ARBA" id="ARBA00022527"/>
    </source>
</evidence>
<feature type="domain" description="Protein kinase" evidence="6">
    <location>
        <begin position="566"/>
        <end position="648"/>
    </location>
</feature>
<keyword evidence="8" id="KW-1185">Reference proteome</keyword>
<keyword evidence="4" id="KW-0418">Kinase</keyword>
<organism evidence="7 8">
    <name type="scientific">Oldenlandia corymbosa var. corymbosa</name>
    <dbReference type="NCBI Taxonomy" id="529605"/>
    <lineage>
        <taxon>Eukaryota</taxon>
        <taxon>Viridiplantae</taxon>
        <taxon>Streptophyta</taxon>
        <taxon>Embryophyta</taxon>
        <taxon>Tracheophyta</taxon>
        <taxon>Spermatophyta</taxon>
        <taxon>Magnoliopsida</taxon>
        <taxon>eudicotyledons</taxon>
        <taxon>Gunneridae</taxon>
        <taxon>Pentapetalae</taxon>
        <taxon>asterids</taxon>
        <taxon>lamiids</taxon>
        <taxon>Gentianales</taxon>
        <taxon>Rubiaceae</taxon>
        <taxon>Rubioideae</taxon>
        <taxon>Spermacoceae</taxon>
        <taxon>Hedyotis-Oldenlandia complex</taxon>
        <taxon>Oldenlandia</taxon>
    </lineage>
</organism>
<dbReference type="Gene3D" id="2.60.120.430">
    <property type="entry name" value="Galactose-binding lectin"/>
    <property type="match status" value="1"/>
</dbReference>
<evidence type="ECO:0000256" key="3">
    <source>
        <dbReference type="ARBA" id="ARBA00022741"/>
    </source>
</evidence>
<evidence type="ECO:0000256" key="5">
    <source>
        <dbReference type="ARBA" id="ARBA00022840"/>
    </source>
</evidence>
<keyword evidence="3" id="KW-0547">Nucleotide-binding</keyword>
<dbReference type="SMART" id="SM00219">
    <property type="entry name" value="TyrKc"/>
    <property type="match status" value="1"/>
</dbReference>
<dbReference type="GO" id="GO:0005524">
    <property type="term" value="F:ATP binding"/>
    <property type="evidence" value="ECO:0007669"/>
    <property type="project" value="UniProtKB-KW"/>
</dbReference>
<dbReference type="Pfam" id="PF07714">
    <property type="entry name" value="PK_Tyr_Ser-Thr"/>
    <property type="match status" value="1"/>
</dbReference>
<dbReference type="PANTHER" id="PTHR27003">
    <property type="entry name" value="OS07G0166700 PROTEIN"/>
    <property type="match status" value="1"/>
</dbReference>
<dbReference type="Gene3D" id="3.30.200.20">
    <property type="entry name" value="Phosphorylase Kinase, domain 1"/>
    <property type="match status" value="2"/>
</dbReference>
<evidence type="ECO:0000313" key="8">
    <source>
        <dbReference type="Proteomes" id="UP001161247"/>
    </source>
</evidence>
<protein>
    <submittedName>
        <fullName evidence="7">OLC1v1016017C1</fullName>
    </submittedName>
</protein>
<dbReference type="PANTHER" id="PTHR27003:SF467">
    <property type="entry name" value="PROTEIN KINASE DOMAIN-CONTAINING PROTEIN"/>
    <property type="match status" value="1"/>
</dbReference>
<dbReference type="GO" id="GO:0004714">
    <property type="term" value="F:transmembrane receptor protein tyrosine kinase activity"/>
    <property type="evidence" value="ECO:0007669"/>
    <property type="project" value="InterPro"/>
</dbReference>
<evidence type="ECO:0000256" key="4">
    <source>
        <dbReference type="ARBA" id="ARBA00022777"/>
    </source>
</evidence>
<dbReference type="Proteomes" id="UP001161247">
    <property type="component" value="Chromosome 8"/>
</dbReference>
<dbReference type="InterPro" id="IPR000719">
    <property type="entry name" value="Prot_kinase_dom"/>
</dbReference>
<keyword evidence="1" id="KW-0723">Serine/threonine-protein kinase</keyword>
<gene>
    <name evidence="7" type="ORF">OLC1_LOCUS21750</name>
</gene>
<dbReference type="Pfam" id="PF00069">
    <property type="entry name" value="Pkinase"/>
    <property type="match status" value="1"/>
</dbReference>
<dbReference type="EMBL" id="OX459125">
    <property type="protein sequence ID" value="CAI9115179.1"/>
    <property type="molecule type" value="Genomic_DNA"/>
</dbReference>
<dbReference type="PROSITE" id="PS50011">
    <property type="entry name" value="PROTEIN_KINASE_DOM"/>
    <property type="match status" value="1"/>
</dbReference>
<dbReference type="SUPFAM" id="SSF56112">
    <property type="entry name" value="Protein kinase-like (PK-like)"/>
    <property type="match status" value="2"/>
</dbReference>
<dbReference type="GO" id="GO:0004674">
    <property type="term" value="F:protein serine/threonine kinase activity"/>
    <property type="evidence" value="ECO:0007669"/>
    <property type="project" value="UniProtKB-KW"/>
</dbReference>
<reference evidence="7" key="1">
    <citation type="submission" date="2023-03" db="EMBL/GenBank/DDBJ databases">
        <authorList>
            <person name="Julca I."/>
        </authorList>
    </citation>
    <scope>NUCLEOTIDE SEQUENCE</scope>
</reference>
<dbReference type="InterPro" id="IPR001245">
    <property type="entry name" value="Ser-Thr/Tyr_kinase_cat_dom"/>
</dbReference>
<sequence length="648" mass="73217">MSKSSFMDLSIDCGSIRNSTAPDGREWVGESGPEFLLLGQSSRRSARPSADPPVPYKNSRISATEFRYGFPVNPGQKILRLHFYPASYHGFETWIDYFTVKAGHFTLLRDYSASLAARTLGLKFTIGGYSINSMEDLGMFRHRNEDTSHFLKPGKAHRVNHLVVLRMKCKNIPAFTAPAKIYLTSWKTGAGSPVSQMYYNFTWKIPVDSGFRYLIAETQANVLIWIGDVGIPIYKDYIVMKVGDREGCKYDLLIGLKSIDEVVLGLLHELEIFKLSNHENSLAPKNLMLLPGSRNLIMEIFSRAFVSRNSIIRGGKRADQSDSVELSCLCFSLAEIKLATENFNHSLVIGTGGFGKVYKVSIPGVPGIVAIKRLNSYSRQGAVEFWTEIETLSELRHIHLVSLIGYYNEHSEMILVYQETSRVHYKLWRKGSLLPCFRECMADGDVCAIVDPRLQGDISSNSLRKFVKTVDRCLNQLPKRRPTMAQVVSSLEQAIEKHQNYDKGERDSGRVRKSLSGWPRKAVWSRDTTKQTTWKIMSKEDTKRQPLSNSLNVFTNHELMIIKKNYRKGPLIGGGGLGNLYKGLLSEDVKKGLLPIPVSVKAYDARLNSQDQGEWMVEVIFLSQFSHPNLVKLIGYCCEDVHRVLVYE</sequence>
<dbReference type="AlphaFoldDB" id="A0AAV1E4R7"/>
<accession>A0AAV1E4R7</accession>
<dbReference type="GO" id="GO:0009506">
    <property type="term" value="C:plasmodesma"/>
    <property type="evidence" value="ECO:0007669"/>
    <property type="project" value="TreeGrafter"/>
</dbReference>
<evidence type="ECO:0000313" key="7">
    <source>
        <dbReference type="EMBL" id="CAI9115179.1"/>
    </source>
</evidence>
<dbReference type="InterPro" id="IPR020635">
    <property type="entry name" value="Tyr_kinase_cat_dom"/>
</dbReference>
<dbReference type="FunFam" id="2.60.120.430:FF:000003">
    <property type="entry name" value="FERONIA receptor-like kinase"/>
    <property type="match status" value="1"/>
</dbReference>
<dbReference type="Gene3D" id="1.10.510.10">
    <property type="entry name" value="Transferase(Phosphotransferase) domain 1"/>
    <property type="match status" value="1"/>
</dbReference>
<dbReference type="InterPro" id="IPR011009">
    <property type="entry name" value="Kinase-like_dom_sf"/>
</dbReference>
<evidence type="ECO:0000259" key="6">
    <source>
        <dbReference type="PROSITE" id="PS50011"/>
    </source>
</evidence>
<dbReference type="InterPro" id="IPR045272">
    <property type="entry name" value="ANXUR1/2-like"/>
</dbReference>